<organism evidence="2 3">
    <name type="scientific">Stentor coeruleus</name>
    <dbReference type="NCBI Taxonomy" id="5963"/>
    <lineage>
        <taxon>Eukaryota</taxon>
        <taxon>Sar</taxon>
        <taxon>Alveolata</taxon>
        <taxon>Ciliophora</taxon>
        <taxon>Postciliodesmatophora</taxon>
        <taxon>Heterotrichea</taxon>
        <taxon>Heterotrichida</taxon>
        <taxon>Stentoridae</taxon>
        <taxon>Stentor</taxon>
    </lineage>
</organism>
<keyword evidence="1" id="KW-0175">Coiled coil</keyword>
<keyword evidence="3" id="KW-1185">Reference proteome</keyword>
<accession>A0A1R2C244</accession>
<name>A0A1R2C244_9CILI</name>
<evidence type="ECO:0000256" key="1">
    <source>
        <dbReference type="SAM" id="Coils"/>
    </source>
</evidence>
<evidence type="ECO:0000313" key="3">
    <source>
        <dbReference type="Proteomes" id="UP000187209"/>
    </source>
</evidence>
<evidence type="ECO:0000313" key="2">
    <source>
        <dbReference type="EMBL" id="OMJ83051.1"/>
    </source>
</evidence>
<feature type="coiled-coil region" evidence="1">
    <location>
        <begin position="216"/>
        <end position="247"/>
    </location>
</feature>
<protein>
    <submittedName>
        <fullName evidence="2">Uncharacterized protein</fullName>
    </submittedName>
</protein>
<sequence>MNILFGKRKSAKELPKRTQTLNSAFAQEVLYLEEQVNMNCTLPVVTRLIELYTKAIEIYEAEKNLKHIHYQERMQSLLSRTNVIQLFKQNSGHVPQRKLSINTSPICQNDLIPKAETPKAMTLVSPKAVAFKAKLQTIPELQVERNCEQVIKEHTQESSNISRKIQDNLKNQSESLRQRLMFRKQATTPRYGKSCFVFEEHSQSDISAGEAKSNPVEEFENELEAIMEKYVEEKTKIKNLIKEKYQEYFDETKTIKGEVREKLIQELTKNMNIEIFETLSEIDKLRNEEIATARKKLHQNPLF</sequence>
<dbReference type="OrthoDB" id="313559at2759"/>
<gene>
    <name evidence="2" type="ORF">SteCoe_16082</name>
</gene>
<dbReference type="EMBL" id="MPUH01000317">
    <property type="protein sequence ID" value="OMJ83051.1"/>
    <property type="molecule type" value="Genomic_DNA"/>
</dbReference>
<proteinExistence type="predicted"/>
<reference evidence="2 3" key="1">
    <citation type="submission" date="2016-11" db="EMBL/GenBank/DDBJ databases">
        <title>The macronuclear genome of Stentor coeruleus: a giant cell with tiny introns.</title>
        <authorList>
            <person name="Slabodnick M."/>
            <person name="Ruby J.G."/>
            <person name="Reiff S.B."/>
            <person name="Swart E.C."/>
            <person name="Gosai S."/>
            <person name="Prabakaran S."/>
            <person name="Witkowska E."/>
            <person name="Larue G.E."/>
            <person name="Fisher S."/>
            <person name="Freeman R.M."/>
            <person name="Gunawardena J."/>
            <person name="Chu W."/>
            <person name="Stover N.A."/>
            <person name="Gregory B.D."/>
            <person name="Nowacki M."/>
            <person name="Derisi J."/>
            <person name="Roy S.W."/>
            <person name="Marshall W.F."/>
            <person name="Sood P."/>
        </authorList>
    </citation>
    <scope>NUCLEOTIDE SEQUENCE [LARGE SCALE GENOMIC DNA]</scope>
    <source>
        <strain evidence="2">WM001</strain>
    </source>
</reference>
<comment type="caution">
    <text evidence="2">The sequence shown here is derived from an EMBL/GenBank/DDBJ whole genome shotgun (WGS) entry which is preliminary data.</text>
</comment>
<dbReference type="AlphaFoldDB" id="A0A1R2C244"/>
<dbReference type="Proteomes" id="UP000187209">
    <property type="component" value="Unassembled WGS sequence"/>
</dbReference>